<reference evidence="3" key="2">
    <citation type="submission" date="2019-07" db="EMBL/GenBank/DDBJ databases">
        <authorList>
            <person name="Yang Y."/>
            <person name="Bocs S."/>
            <person name="Baudouin L."/>
        </authorList>
    </citation>
    <scope>NUCLEOTIDE SEQUENCE</scope>
    <source>
        <tissue evidence="3">Spear leaf of Hainan Tall coconut</tissue>
    </source>
</reference>
<keyword evidence="4" id="KW-1185">Reference proteome</keyword>
<gene>
    <name evidence="3" type="ORF">COCNU_10G009560</name>
</gene>
<organism evidence="3 4">
    <name type="scientific">Cocos nucifera</name>
    <name type="common">Coconut palm</name>
    <dbReference type="NCBI Taxonomy" id="13894"/>
    <lineage>
        <taxon>Eukaryota</taxon>
        <taxon>Viridiplantae</taxon>
        <taxon>Streptophyta</taxon>
        <taxon>Embryophyta</taxon>
        <taxon>Tracheophyta</taxon>
        <taxon>Spermatophyta</taxon>
        <taxon>Magnoliopsida</taxon>
        <taxon>Liliopsida</taxon>
        <taxon>Arecaceae</taxon>
        <taxon>Arecoideae</taxon>
        <taxon>Cocoseae</taxon>
        <taxon>Attaleinae</taxon>
        <taxon>Cocos</taxon>
    </lineage>
</organism>
<feature type="compositionally biased region" description="Basic and acidic residues" evidence="1">
    <location>
        <begin position="118"/>
        <end position="131"/>
    </location>
</feature>
<feature type="region of interest" description="Disordered" evidence="1">
    <location>
        <begin position="105"/>
        <end position="131"/>
    </location>
</feature>
<sequence length="221" mass="24316">MVMADQQQFDILVWQVRMLTEVVHSLGPPFGLFDGGVGAGGRVTLDDEVALGSAEEDSPHFFLGGFHGVYLCCDSGLSGLFQTACRIDYANPYIYKTEKEIIRMPRRPNTTHSTAKPSSDDEKPSSSEVENRRPKRSAFLWLALFVLLLNGSWAVHHFQFENLPLPLTAEKAGKRGFSEVSAMEHVQNLTKLGPHPVGSDALDLALQGIYAFALVHMDAAI</sequence>
<comment type="caution">
    <text evidence="3">The sequence shown here is derived from an EMBL/GenBank/DDBJ whole genome shotgun (WGS) entry which is preliminary data.</text>
</comment>
<evidence type="ECO:0000313" key="3">
    <source>
        <dbReference type="EMBL" id="KAG1362737.1"/>
    </source>
</evidence>
<feature type="transmembrane region" description="Helical" evidence="2">
    <location>
        <begin position="138"/>
        <end position="156"/>
    </location>
</feature>
<keyword evidence="2" id="KW-1133">Transmembrane helix</keyword>
<evidence type="ECO:0000256" key="1">
    <source>
        <dbReference type="SAM" id="MobiDB-lite"/>
    </source>
</evidence>
<keyword evidence="2" id="KW-0812">Transmembrane</keyword>
<name>A0A8K0INC1_COCNU</name>
<evidence type="ECO:0000313" key="4">
    <source>
        <dbReference type="Proteomes" id="UP000797356"/>
    </source>
</evidence>
<reference evidence="3" key="1">
    <citation type="journal article" date="2017" name="Gigascience">
        <title>The genome draft of coconut (Cocos nucifera).</title>
        <authorList>
            <person name="Xiao Y."/>
            <person name="Xu P."/>
            <person name="Fan H."/>
            <person name="Baudouin L."/>
            <person name="Xia W."/>
            <person name="Bocs S."/>
            <person name="Xu J."/>
            <person name="Li Q."/>
            <person name="Guo A."/>
            <person name="Zhou L."/>
            <person name="Li J."/>
            <person name="Wu Y."/>
            <person name="Ma Z."/>
            <person name="Armero A."/>
            <person name="Issali A.E."/>
            <person name="Liu N."/>
            <person name="Peng M."/>
            <person name="Yang Y."/>
        </authorList>
    </citation>
    <scope>NUCLEOTIDE SEQUENCE</scope>
    <source>
        <tissue evidence="3">Spear leaf of Hainan Tall coconut</tissue>
    </source>
</reference>
<proteinExistence type="predicted"/>
<accession>A0A8K0INC1</accession>
<protein>
    <submittedName>
        <fullName evidence="3">Uncharacterized protein</fullName>
    </submittedName>
</protein>
<dbReference type="AlphaFoldDB" id="A0A8K0INC1"/>
<dbReference type="Proteomes" id="UP000797356">
    <property type="component" value="Chromosome 10"/>
</dbReference>
<dbReference type="EMBL" id="CM017881">
    <property type="protein sequence ID" value="KAG1362737.1"/>
    <property type="molecule type" value="Genomic_DNA"/>
</dbReference>
<keyword evidence="2" id="KW-0472">Membrane</keyword>
<dbReference type="OrthoDB" id="76293at2759"/>
<evidence type="ECO:0000256" key="2">
    <source>
        <dbReference type="SAM" id="Phobius"/>
    </source>
</evidence>